<evidence type="ECO:0000256" key="3">
    <source>
        <dbReference type="ARBA" id="ARBA00022741"/>
    </source>
</evidence>
<dbReference type="PANTHER" id="PTHR43033:SF5">
    <property type="entry name" value="TRNA(ILE)-LYSIDINE SYNTHETASE"/>
    <property type="match status" value="1"/>
</dbReference>
<dbReference type="NCBIfam" id="TIGR02432">
    <property type="entry name" value="lysidine_TilS_N"/>
    <property type="match status" value="1"/>
</dbReference>
<comment type="similarity">
    <text evidence="6">Belongs to the tRNA(Ile)-lysidine synthase family.</text>
</comment>
<dbReference type="STRING" id="1549855.AY555_07510"/>
<dbReference type="HAMAP" id="MF_01161">
    <property type="entry name" value="tRNA_Ile_lys_synt"/>
    <property type="match status" value="1"/>
</dbReference>
<dbReference type="GO" id="GO:0032267">
    <property type="term" value="F:tRNA(Ile)-lysidine synthase activity"/>
    <property type="evidence" value="ECO:0007669"/>
    <property type="project" value="UniProtKB-EC"/>
</dbReference>
<evidence type="ECO:0000313" key="9">
    <source>
        <dbReference type="Proteomes" id="UP000076066"/>
    </source>
</evidence>
<dbReference type="SUPFAM" id="SSF52402">
    <property type="entry name" value="Adenine nucleotide alpha hydrolases-like"/>
    <property type="match status" value="1"/>
</dbReference>
<proteinExistence type="inferred from homology"/>
<accession>A0A143DG12</accession>
<dbReference type="GO" id="GO:0006400">
    <property type="term" value="P:tRNA modification"/>
    <property type="evidence" value="ECO:0007669"/>
    <property type="project" value="UniProtKB-UniRule"/>
</dbReference>
<dbReference type="InterPro" id="IPR014729">
    <property type="entry name" value="Rossmann-like_a/b/a_fold"/>
</dbReference>
<comment type="catalytic activity">
    <reaction evidence="5 6">
        <text>cytidine(34) in tRNA(Ile2) + L-lysine + ATP = lysidine(34) in tRNA(Ile2) + AMP + diphosphate + H(+)</text>
        <dbReference type="Rhea" id="RHEA:43744"/>
        <dbReference type="Rhea" id="RHEA-COMP:10625"/>
        <dbReference type="Rhea" id="RHEA-COMP:10670"/>
        <dbReference type="ChEBI" id="CHEBI:15378"/>
        <dbReference type="ChEBI" id="CHEBI:30616"/>
        <dbReference type="ChEBI" id="CHEBI:32551"/>
        <dbReference type="ChEBI" id="CHEBI:33019"/>
        <dbReference type="ChEBI" id="CHEBI:82748"/>
        <dbReference type="ChEBI" id="CHEBI:83665"/>
        <dbReference type="ChEBI" id="CHEBI:456215"/>
        <dbReference type="EC" id="6.3.4.19"/>
    </reaction>
</comment>
<dbReference type="KEGG" id="hjo:AY555_07510"/>
<dbReference type="EMBL" id="CP014525">
    <property type="protein sequence ID" value="AMW35048.1"/>
    <property type="molecule type" value="Genomic_DNA"/>
</dbReference>
<evidence type="ECO:0000256" key="6">
    <source>
        <dbReference type="HAMAP-Rule" id="MF_01161"/>
    </source>
</evidence>
<feature type="domain" description="tRNA(Ile)-lysidine/2-thiocytidine synthase N-terminal" evidence="7">
    <location>
        <begin position="31"/>
        <end position="209"/>
    </location>
</feature>
<evidence type="ECO:0000256" key="2">
    <source>
        <dbReference type="ARBA" id="ARBA00022694"/>
    </source>
</evidence>
<dbReference type="Gene3D" id="3.40.50.620">
    <property type="entry name" value="HUPs"/>
    <property type="match status" value="1"/>
</dbReference>
<organism evidence="8 9">
    <name type="scientific">Haematospirillum jordaniae</name>
    <dbReference type="NCBI Taxonomy" id="1549855"/>
    <lineage>
        <taxon>Bacteria</taxon>
        <taxon>Pseudomonadati</taxon>
        <taxon>Pseudomonadota</taxon>
        <taxon>Alphaproteobacteria</taxon>
        <taxon>Rhodospirillales</taxon>
        <taxon>Novispirillaceae</taxon>
        <taxon>Haematospirillum</taxon>
    </lineage>
</organism>
<reference evidence="8 9" key="1">
    <citation type="submission" date="2016-02" db="EMBL/GenBank/DDBJ databases">
        <title>Complete Genome of H5569, the type strain of the newly described species Haematospirillium jordaniae.</title>
        <authorList>
            <person name="Nicholson A.C."/>
            <person name="Humrighouse B.W."/>
            <person name="Loparov V."/>
            <person name="McQuiston J.R."/>
        </authorList>
    </citation>
    <scope>NUCLEOTIDE SEQUENCE [LARGE SCALE GENOMIC DNA]</scope>
    <source>
        <strain evidence="8 9">H5569</strain>
    </source>
</reference>
<evidence type="ECO:0000256" key="1">
    <source>
        <dbReference type="ARBA" id="ARBA00022598"/>
    </source>
</evidence>
<dbReference type="InterPro" id="IPR012094">
    <property type="entry name" value="tRNA_Ile_lys_synt"/>
</dbReference>
<keyword evidence="6" id="KW-0963">Cytoplasm</keyword>
<keyword evidence="1 6" id="KW-0436">Ligase</keyword>
<dbReference type="Proteomes" id="UP000076066">
    <property type="component" value="Chromosome"/>
</dbReference>
<comment type="subcellular location">
    <subcellularLocation>
        <location evidence="6">Cytoplasm</location>
    </subcellularLocation>
</comment>
<dbReference type="CDD" id="cd01992">
    <property type="entry name" value="TilS_N"/>
    <property type="match status" value="1"/>
</dbReference>
<protein>
    <recommendedName>
        <fullName evidence="6">tRNA(Ile)-lysidine synthase</fullName>
        <ecNumber evidence="6">6.3.4.19</ecNumber>
    </recommendedName>
    <alternativeName>
        <fullName evidence="6">tRNA(Ile)-2-lysyl-cytidine synthase</fullName>
    </alternativeName>
    <alternativeName>
        <fullName evidence="6">tRNA(Ile)-lysidine synthetase</fullName>
    </alternativeName>
</protein>
<gene>
    <name evidence="6" type="primary">tilS</name>
    <name evidence="8" type="ORF">AY555_07510</name>
</gene>
<dbReference type="PANTHER" id="PTHR43033">
    <property type="entry name" value="TRNA(ILE)-LYSIDINE SYNTHASE-RELATED"/>
    <property type="match status" value="1"/>
</dbReference>
<keyword evidence="9" id="KW-1185">Reference proteome</keyword>
<keyword evidence="3 6" id="KW-0547">Nucleotide-binding</keyword>
<comment type="function">
    <text evidence="6">Ligates lysine onto the cytidine present at position 34 of the AUA codon-specific tRNA(Ile) that contains the anticodon CAU, in an ATP-dependent manner. Cytidine is converted to lysidine, thus changing the amino acid specificity of the tRNA from methionine to isoleucine.</text>
</comment>
<sequence length="442" mass="48383">MCMSAFDLDVLYAAFSEAMEGLGPFGCPPVVAVAVSGGADSLALALLARRWALDRGGCLYALTVDHRLRSESATEACQVADWMRAHGIRHHILVPDSAPPPGAGQEWARRCRYTLLDQWCREQGIVHLLLGHHQRDQDETRILRRNAGSGSLGLAGMAPLMTRENVCLLRPLLHVDPDSLRAFLIHSGQLWIEDPSNKNLRYERIKIRQRLLAGDKQGHPGTCAAERFCFERRVDEVLAAAVWIDASGCAICDYQALRDVSPDEAMHALRRVLMCVGGLEYPPRQERLLRLMDKLPASATLGGCVLVPQESGLLIAREMRGLPDRIPVALWPSSQRWDGRFLIGHEGDVPEHLSLAPLGREGTAFLKALEGCITPLQGVPLISLATLPAFWLNGVLVSVPQVGYFSVKTGIDRAFSVFARFSPCHPLGSCGFRLASGPSGPM</sequence>
<evidence type="ECO:0000256" key="4">
    <source>
        <dbReference type="ARBA" id="ARBA00022840"/>
    </source>
</evidence>
<keyword evidence="2 6" id="KW-0819">tRNA processing</keyword>
<name>A0A143DG12_9PROT</name>
<evidence type="ECO:0000313" key="8">
    <source>
        <dbReference type="EMBL" id="AMW35048.1"/>
    </source>
</evidence>
<dbReference type="EC" id="6.3.4.19" evidence="6"/>
<dbReference type="AlphaFoldDB" id="A0A143DG12"/>
<dbReference type="Pfam" id="PF01171">
    <property type="entry name" value="ATP_bind_3"/>
    <property type="match status" value="1"/>
</dbReference>
<dbReference type="InterPro" id="IPR011063">
    <property type="entry name" value="TilS/TtcA_N"/>
</dbReference>
<evidence type="ECO:0000259" key="7">
    <source>
        <dbReference type="Pfam" id="PF01171"/>
    </source>
</evidence>
<dbReference type="InterPro" id="IPR012795">
    <property type="entry name" value="tRNA_Ile_lys_synt_N"/>
</dbReference>
<keyword evidence="4 6" id="KW-0067">ATP-binding</keyword>
<dbReference type="GO" id="GO:0005737">
    <property type="term" value="C:cytoplasm"/>
    <property type="evidence" value="ECO:0007669"/>
    <property type="project" value="UniProtKB-SubCell"/>
</dbReference>
<comment type="domain">
    <text evidence="6">The N-terminal region contains the highly conserved SGGXDS motif, predicted to be a P-loop motif involved in ATP binding.</text>
</comment>
<feature type="binding site" evidence="6">
    <location>
        <begin position="36"/>
        <end position="41"/>
    </location>
    <ligand>
        <name>ATP</name>
        <dbReference type="ChEBI" id="CHEBI:30616"/>
    </ligand>
</feature>
<evidence type="ECO:0000256" key="5">
    <source>
        <dbReference type="ARBA" id="ARBA00048539"/>
    </source>
</evidence>
<dbReference type="GO" id="GO:0005524">
    <property type="term" value="F:ATP binding"/>
    <property type="evidence" value="ECO:0007669"/>
    <property type="project" value="UniProtKB-UniRule"/>
</dbReference>